<accession>A0A1I5SI38</accession>
<dbReference type="EMBL" id="FOXO01000006">
    <property type="protein sequence ID" value="SFP70430.1"/>
    <property type="molecule type" value="Genomic_DNA"/>
</dbReference>
<sequence>MGVDIKSIVGMVAKHKIAIVGILAGAAVFAGSATFIIAKEDSQPIQ</sequence>
<protein>
    <submittedName>
        <fullName evidence="2">Uncharacterized protein</fullName>
    </submittedName>
</protein>
<dbReference type="Proteomes" id="UP000182624">
    <property type="component" value="Unassembled WGS sequence"/>
</dbReference>
<dbReference type="RefSeq" id="WP_177201598.1">
    <property type="nucleotide sequence ID" value="NZ_FOXO01000006.1"/>
</dbReference>
<organism evidence="2 3">
    <name type="scientific">Butyrivibrio proteoclasticus</name>
    <dbReference type="NCBI Taxonomy" id="43305"/>
    <lineage>
        <taxon>Bacteria</taxon>
        <taxon>Bacillati</taxon>
        <taxon>Bacillota</taxon>
        <taxon>Clostridia</taxon>
        <taxon>Lachnospirales</taxon>
        <taxon>Lachnospiraceae</taxon>
        <taxon>Butyrivibrio</taxon>
    </lineage>
</organism>
<keyword evidence="3" id="KW-1185">Reference proteome</keyword>
<feature type="transmembrane region" description="Helical" evidence="1">
    <location>
        <begin position="17"/>
        <end position="38"/>
    </location>
</feature>
<proteinExistence type="predicted"/>
<keyword evidence="1" id="KW-1133">Transmembrane helix</keyword>
<keyword evidence="1" id="KW-0812">Transmembrane</keyword>
<keyword evidence="1" id="KW-0472">Membrane</keyword>
<dbReference type="AlphaFoldDB" id="A0A1I5SI38"/>
<evidence type="ECO:0000256" key="1">
    <source>
        <dbReference type="SAM" id="Phobius"/>
    </source>
</evidence>
<evidence type="ECO:0000313" key="3">
    <source>
        <dbReference type="Proteomes" id="UP000182624"/>
    </source>
</evidence>
<gene>
    <name evidence="2" type="ORF">SAMN04487928_10686</name>
</gene>
<name>A0A1I5SI38_9FIRM</name>
<evidence type="ECO:0000313" key="2">
    <source>
        <dbReference type="EMBL" id="SFP70430.1"/>
    </source>
</evidence>
<reference evidence="3" key="1">
    <citation type="submission" date="2016-10" db="EMBL/GenBank/DDBJ databases">
        <authorList>
            <person name="Varghese N."/>
            <person name="Submissions S."/>
        </authorList>
    </citation>
    <scope>NUCLEOTIDE SEQUENCE [LARGE SCALE GENOMIC DNA]</scope>
    <source>
        <strain evidence="3">P18</strain>
    </source>
</reference>